<gene>
    <name evidence="2" type="ORF">NVIV1gp20</name>
</gene>
<keyword evidence="3" id="KW-1185">Reference proteome</keyword>
<protein>
    <submittedName>
        <fullName evidence="2">Transcriptional regulator</fullName>
    </submittedName>
</protein>
<sequence>MPYDARDDESGRFTPDFSDDDFLEAIEGGATTSEASDAVGCQYRTAYARLNDLEDEGRVTSRKIGNTLLWEATEPAPSDRRESAGGSPEPEPDRSPASSEDSAGGLTTTVDAVVESVASSWSDDPDRLEARKDAAKAVLEHAVESGEYVGKSDAIDRFRDEYPVEDQAPETWWRKNARDVLQKVGNYSRGKAGYRVTTESLEKFDGV</sequence>
<dbReference type="InterPro" id="IPR036388">
    <property type="entry name" value="WH-like_DNA-bd_sf"/>
</dbReference>
<feature type="compositionally biased region" description="Basic and acidic residues" evidence="1">
    <location>
        <begin position="1"/>
        <end position="11"/>
    </location>
</feature>
<dbReference type="Proteomes" id="UP000516175">
    <property type="component" value="Segment"/>
</dbReference>
<dbReference type="Gene3D" id="1.10.10.10">
    <property type="entry name" value="Winged helix-like DNA-binding domain superfamily/Winged helix DNA-binding domain"/>
    <property type="match status" value="1"/>
</dbReference>
<feature type="region of interest" description="Disordered" evidence="1">
    <location>
        <begin position="1"/>
        <end position="21"/>
    </location>
</feature>
<name>A0A7G2JUU4_9VIRU</name>
<organism evidence="2 3">
    <name type="scientific">Natrinema versiforme icosahedral virus 1</name>
    <dbReference type="NCBI Taxonomy" id="2766529"/>
    <lineage>
        <taxon>Viruses</taxon>
        <taxon>Singelaviria</taxon>
        <taxon>Helvetiavirae</taxon>
        <taxon>Dividoviricota</taxon>
        <taxon>Laserviricetes</taxon>
        <taxon>Halopanivirales</taxon>
        <taxon>Simuloviridae</taxon>
        <taxon>Yingchengvirus</taxon>
        <taxon>Yingchengvirus boliviaense</taxon>
        <taxon>Yingchengvirus NVIV1</taxon>
    </lineage>
</organism>
<evidence type="ECO:0000313" key="2">
    <source>
        <dbReference type="EMBL" id="DAC85259.1"/>
    </source>
</evidence>
<evidence type="ECO:0000256" key="1">
    <source>
        <dbReference type="SAM" id="MobiDB-lite"/>
    </source>
</evidence>
<dbReference type="EMBL" id="BK013337">
    <property type="protein sequence ID" value="DAC85259.1"/>
    <property type="molecule type" value="Genomic_DNA"/>
</dbReference>
<feature type="region of interest" description="Disordered" evidence="1">
    <location>
        <begin position="54"/>
        <end position="109"/>
    </location>
</feature>
<reference evidence="2 3" key="1">
    <citation type="journal article" date="2020" name="J. Virol.">
        <title>ORF4 of the Temperate Archaeal Virus SNJ1 Governs the Lysis-Lysogeny Switch and Superinfection Immunity.</title>
        <authorList>
            <person name="Chen B."/>
            <person name="Chen Z."/>
            <person name="Wang Y."/>
            <person name="Gong H."/>
            <person name="Sima L."/>
            <person name="Wang J."/>
            <person name="Ouyang S."/>
            <person name="Gan W."/>
            <person name="Krupovic M."/>
            <person name="Chen X."/>
            <person name="Du S."/>
        </authorList>
    </citation>
    <scope>NUCLEOTIDE SEQUENCE [LARGE SCALE GENOMIC DNA]</scope>
    <source>
        <strain evidence="2">BOL5-4</strain>
    </source>
</reference>
<proteinExistence type="predicted"/>
<accession>A0A7G2JUU4</accession>
<feature type="compositionally biased region" description="Polar residues" evidence="1">
    <location>
        <begin position="96"/>
        <end position="109"/>
    </location>
</feature>
<evidence type="ECO:0000313" key="3">
    <source>
        <dbReference type="Proteomes" id="UP000516175"/>
    </source>
</evidence>